<dbReference type="SUPFAM" id="SSF53383">
    <property type="entry name" value="PLP-dependent transferases"/>
    <property type="match status" value="1"/>
</dbReference>
<keyword evidence="2 8" id="KW-0032">Aminotransferase</keyword>
<dbReference type="InterPro" id="IPR000192">
    <property type="entry name" value="Aminotrans_V_dom"/>
</dbReference>
<accession>A0A6G1VNY5</accession>
<dbReference type="InterPro" id="IPR015421">
    <property type="entry name" value="PyrdxlP-dep_Trfase_major"/>
</dbReference>
<dbReference type="InterPro" id="IPR015424">
    <property type="entry name" value="PyrdxlP-dep_Trfase"/>
</dbReference>
<evidence type="ECO:0000256" key="5">
    <source>
        <dbReference type="PIRSR" id="PIRSR000524-1"/>
    </source>
</evidence>
<dbReference type="OrthoDB" id="389074at2"/>
<evidence type="ECO:0000313" key="8">
    <source>
        <dbReference type="EMBL" id="MQP15265.1"/>
    </source>
</evidence>
<proteinExistence type="predicted"/>
<gene>
    <name evidence="8" type="ORF">F7D25_12780</name>
</gene>
<dbReference type="GO" id="GO:0008483">
    <property type="term" value="F:transaminase activity"/>
    <property type="evidence" value="ECO:0007669"/>
    <property type="project" value="UniProtKB-KW"/>
</dbReference>
<protein>
    <submittedName>
        <fullName evidence="8">Alanine--glyoxylate aminotransferase family protein</fullName>
    </submittedName>
</protein>
<comment type="cofactor">
    <cofactor evidence="1 6">
        <name>pyridoxal 5'-phosphate</name>
        <dbReference type="ChEBI" id="CHEBI:597326"/>
    </cofactor>
</comment>
<dbReference type="AlphaFoldDB" id="A0A6G1VNY5"/>
<dbReference type="PANTHER" id="PTHR42778:SF1">
    <property type="entry name" value="2-AMINOETHYLPHOSPHONATE--PYRUVATE TRANSAMINASE"/>
    <property type="match status" value="1"/>
</dbReference>
<reference evidence="8 9" key="1">
    <citation type="submission" date="2019-09" db="EMBL/GenBank/DDBJ databases">
        <title>Distinct polysaccharide growth profiles of human intestinal Prevotella copri isolates.</title>
        <authorList>
            <person name="Fehlner-Peach H."/>
            <person name="Magnabosco C."/>
            <person name="Raghavan V."/>
            <person name="Scher J.U."/>
            <person name="Tett A."/>
            <person name="Cox L.M."/>
            <person name="Gottsegen C."/>
            <person name="Watters A."/>
            <person name="Wiltshire- Gordon J.D."/>
            <person name="Segata N."/>
            <person name="Bonneau R."/>
            <person name="Littman D.R."/>
        </authorList>
    </citation>
    <scope>NUCLEOTIDE SEQUENCE [LARGE SCALE GENOMIC DNA]</scope>
    <source>
        <strain evidence="9">iAA917</strain>
    </source>
</reference>
<evidence type="ECO:0000256" key="3">
    <source>
        <dbReference type="ARBA" id="ARBA00022679"/>
    </source>
</evidence>
<evidence type="ECO:0000259" key="7">
    <source>
        <dbReference type="Pfam" id="PF00266"/>
    </source>
</evidence>
<dbReference type="Proteomes" id="UP000477980">
    <property type="component" value="Unassembled WGS sequence"/>
</dbReference>
<dbReference type="PANTHER" id="PTHR42778">
    <property type="entry name" value="2-AMINOETHYLPHOSPHONATE--PYRUVATE TRANSAMINASE"/>
    <property type="match status" value="1"/>
</dbReference>
<evidence type="ECO:0000256" key="2">
    <source>
        <dbReference type="ARBA" id="ARBA00022576"/>
    </source>
</evidence>
<dbReference type="EMBL" id="VZAH01000120">
    <property type="protein sequence ID" value="MQP15265.1"/>
    <property type="molecule type" value="Genomic_DNA"/>
</dbReference>
<keyword evidence="4 6" id="KW-0663">Pyridoxal phosphate</keyword>
<dbReference type="InterPro" id="IPR024169">
    <property type="entry name" value="SP_NH2Trfase/AEP_transaminase"/>
</dbReference>
<sequence length="357" mass="39427">MINFTVGPVQSSDAVRAIGAEQVPYFRTSEFSDVMFENERLIKKFAKASDDSKVVFLTSSGSGAMETAIMNTLTPNDKALVVNGGSFGHRFVELLELHHVPYTEIKLEHGKALKAEHLAPYEGQSYTAFLVNKHETSTGVHYDMNLISDFCKRNQLFLIVDCISTFLADPFDMKELGADIMITGSQKALACPPGISVMVLSPKAINRVNNTKCVCQYFDLKIALKNMERGQTPWTPAVGILRQINARLKEIDANGGVEGEIARIGALATYFRKKIKNLPFEIVSESLSNAVTPLHPITASAYDIFLKIKDEYGMWICPNGGDMKDTIFRVGHIGALTTKDYDMLIAAFNDLQKSGNI</sequence>
<evidence type="ECO:0000313" key="9">
    <source>
        <dbReference type="Proteomes" id="UP000477980"/>
    </source>
</evidence>
<keyword evidence="3 8" id="KW-0808">Transferase</keyword>
<dbReference type="InterPro" id="IPR015422">
    <property type="entry name" value="PyrdxlP-dep_Trfase_small"/>
</dbReference>
<feature type="modified residue" description="N6-(pyridoxal phosphate)lysine" evidence="6">
    <location>
        <position position="187"/>
    </location>
</feature>
<feature type="binding site" evidence="5">
    <location>
        <position position="329"/>
    </location>
    <ligand>
        <name>substrate</name>
    </ligand>
</feature>
<organism evidence="8 9">
    <name type="scientific">Segatella copri</name>
    <dbReference type="NCBI Taxonomy" id="165179"/>
    <lineage>
        <taxon>Bacteria</taxon>
        <taxon>Pseudomonadati</taxon>
        <taxon>Bacteroidota</taxon>
        <taxon>Bacteroidia</taxon>
        <taxon>Bacteroidales</taxon>
        <taxon>Prevotellaceae</taxon>
        <taxon>Segatella</taxon>
    </lineage>
</organism>
<comment type="caution">
    <text evidence="8">The sequence shown here is derived from an EMBL/GenBank/DDBJ whole genome shotgun (WGS) entry which is preliminary data.</text>
</comment>
<dbReference type="PIRSF" id="PIRSF000524">
    <property type="entry name" value="SPT"/>
    <property type="match status" value="1"/>
</dbReference>
<evidence type="ECO:0000256" key="1">
    <source>
        <dbReference type="ARBA" id="ARBA00001933"/>
    </source>
</evidence>
<name>A0A6G1VNY5_9BACT</name>
<dbReference type="RefSeq" id="WP_153090850.1">
    <property type="nucleotide sequence ID" value="NZ_VZAH01000120.1"/>
</dbReference>
<dbReference type="Pfam" id="PF00266">
    <property type="entry name" value="Aminotran_5"/>
    <property type="match status" value="1"/>
</dbReference>
<evidence type="ECO:0000256" key="6">
    <source>
        <dbReference type="PIRSR" id="PIRSR000524-50"/>
    </source>
</evidence>
<feature type="domain" description="Aminotransferase class V" evidence="7">
    <location>
        <begin position="28"/>
        <end position="281"/>
    </location>
</feature>
<dbReference type="Gene3D" id="3.40.640.10">
    <property type="entry name" value="Type I PLP-dependent aspartate aminotransferase-like (Major domain)"/>
    <property type="match status" value="1"/>
</dbReference>
<dbReference type="Gene3D" id="3.90.1150.10">
    <property type="entry name" value="Aspartate Aminotransferase, domain 1"/>
    <property type="match status" value="1"/>
</dbReference>
<evidence type="ECO:0000256" key="4">
    <source>
        <dbReference type="ARBA" id="ARBA00022898"/>
    </source>
</evidence>